<evidence type="ECO:0000259" key="2">
    <source>
        <dbReference type="PROSITE" id="PS52035"/>
    </source>
</evidence>
<dbReference type="PROSITE" id="PS52035">
    <property type="entry name" value="PEPTIDASE_M14"/>
    <property type="match status" value="1"/>
</dbReference>
<name>A0ABR6RES7_9BURK</name>
<feature type="domain" description="Peptidase M14" evidence="2">
    <location>
        <begin position="42"/>
        <end position="323"/>
    </location>
</feature>
<dbReference type="Gene3D" id="3.40.630.10">
    <property type="entry name" value="Zn peptidases"/>
    <property type="match status" value="1"/>
</dbReference>
<dbReference type="SMART" id="SM00631">
    <property type="entry name" value="Zn_pept"/>
    <property type="match status" value="1"/>
</dbReference>
<dbReference type="RefSeq" id="WP_325064919.1">
    <property type="nucleotide sequence ID" value="NZ_JACHKZ010000008.1"/>
</dbReference>
<accession>A0ABR6RES7</accession>
<protein>
    <recommendedName>
        <fullName evidence="2">Peptidase M14 domain-containing protein</fullName>
    </recommendedName>
</protein>
<organism evidence="3 4">
    <name type="scientific">Comamonas odontotermitis</name>
    <dbReference type="NCBI Taxonomy" id="379895"/>
    <lineage>
        <taxon>Bacteria</taxon>
        <taxon>Pseudomonadati</taxon>
        <taxon>Pseudomonadota</taxon>
        <taxon>Betaproteobacteria</taxon>
        <taxon>Burkholderiales</taxon>
        <taxon>Comamonadaceae</taxon>
        <taxon>Comamonas</taxon>
    </lineage>
</organism>
<evidence type="ECO:0000256" key="1">
    <source>
        <dbReference type="PROSITE-ProRule" id="PRU01379"/>
    </source>
</evidence>
<dbReference type="EMBL" id="JACHKZ010000008">
    <property type="protein sequence ID" value="MBB6577651.1"/>
    <property type="molecule type" value="Genomic_DNA"/>
</dbReference>
<evidence type="ECO:0000313" key="4">
    <source>
        <dbReference type="Proteomes" id="UP000562492"/>
    </source>
</evidence>
<sequence length="523" mass="56669">MESTPLQATPLSVWQESPEVAARFPDPATPYSTPGLTTGRTTFTSNAELSQMLRQIAAAPAGGTKAELITAGTSQEGTPIHALLLTRAAGTTLHDLDASGRPTVLLIGQQHGDEPAGSEALLALSQSLAQGPLAPVLDKLNVLLVPRANPDGAASGRRTTANGIDMNRDHLLLQTPEADALAKLSRNYRPVAVFDSHEFTVAGRYLEKFQAVQRYDALLQTPTTANTHEFIGKAANEWYLLPMQKALTDQGMSTNWYYTTTKKADDLTLSMGGVRPDTGRNVYALKNSPSLLIETRGVGIGRAHIQRRVHSHVVALTSALQTTAQRAKDLEQVRAFVARDVASQACRGQFVLESQQTTEKRRIVFLDPQTGEDRPQEVDWKSSVKLQPGETRARPCGYWLSTGAGEAADKLRALGLQVLRVAEPGNMLADTYQEVERSSSAKNDVLGPSSRSVERVKVQLQRIAIDVPEGSYYVPLNQPLANLAIAALEPDTQSSFFANHIITGLSDVARSMNNPSLVYDETD</sequence>
<dbReference type="Proteomes" id="UP000562492">
    <property type="component" value="Unassembled WGS sequence"/>
</dbReference>
<comment type="similarity">
    <text evidence="1">Belongs to the peptidase M14 family.</text>
</comment>
<dbReference type="Pfam" id="PF00246">
    <property type="entry name" value="Peptidase_M14"/>
    <property type="match status" value="1"/>
</dbReference>
<feature type="active site" description="Proton donor/acceptor" evidence="1">
    <location>
        <position position="294"/>
    </location>
</feature>
<evidence type="ECO:0000313" key="3">
    <source>
        <dbReference type="EMBL" id="MBB6577651.1"/>
    </source>
</evidence>
<keyword evidence="4" id="KW-1185">Reference proteome</keyword>
<reference evidence="3 4" key="1">
    <citation type="submission" date="2020-08" db="EMBL/GenBank/DDBJ databases">
        <title>Functional genomics of gut bacteria from endangered species of beetles.</title>
        <authorList>
            <person name="Carlos-Shanley C."/>
        </authorList>
    </citation>
    <scope>NUCLEOTIDE SEQUENCE [LARGE SCALE GENOMIC DNA]</scope>
    <source>
        <strain evidence="3 4">S00124</strain>
    </source>
</reference>
<dbReference type="InterPro" id="IPR000834">
    <property type="entry name" value="Peptidase_M14"/>
</dbReference>
<gene>
    <name evidence="3" type="ORF">HNP33_001708</name>
</gene>
<dbReference type="CDD" id="cd06242">
    <property type="entry name" value="M14-like"/>
    <property type="match status" value="1"/>
</dbReference>
<dbReference type="SUPFAM" id="SSF53187">
    <property type="entry name" value="Zn-dependent exopeptidases"/>
    <property type="match status" value="1"/>
</dbReference>
<proteinExistence type="inferred from homology"/>
<comment type="caution">
    <text evidence="3">The sequence shown here is derived from an EMBL/GenBank/DDBJ whole genome shotgun (WGS) entry which is preliminary data.</text>
</comment>